<dbReference type="InterPro" id="IPR020843">
    <property type="entry name" value="ER"/>
</dbReference>
<dbReference type="PANTHER" id="PTHR43677:SF4">
    <property type="entry name" value="QUINONE OXIDOREDUCTASE-LIKE PROTEIN 2"/>
    <property type="match status" value="1"/>
</dbReference>
<dbReference type="Proteomes" id="UP000318331">
    <property type="component" value="Unassembled WGS sequence"/>
</dbReference>
<dbReference type="Gene3D" id="3.40.50.720">
    <property type="entry name" value="NAD(P)-binding Rossmann-like Domain"/>
    <property type="match status" value="1"/>
</dbReference>
<dbReference type="InterPro" id="IPR051397">
    <property type="entry name" value="Zn-ADH-like_protein"/>
</dbReference>
<evidence type="ECO:0000259" key="1">
    <source>
        <dbReference type="SMART" id="SM00829"/>
    </source>
</evidence>
<comment type="caution">
    <text evidence="2">The sequence shown here is derived from an EMBL/GenBank/DDBJ whole genome shotgun (WGS) entry which is preliminary data.</text>
</comment>
<dbReference type="RefSeq" id="WP_170206086.1">
    <property type="nucleotide sequence ID" value="NZ_BAAAYS010000011.1"/>
</dbReference>
<feature type="domain" description="Enoyl reductase (ER)" evidence="1">
    <location>
        <begin position="13"/>
        <end position="334"/>
    </location>
</feature>
<protein>
    <submittedName>
        <fullName evidence="2">NADPH2:quinone reductase</fullName>
    </submittedName>
</protein>
<evidence type="ECO:0000313" key="3">
    <source>
        <dbReference type="Proteomes" id="UP000318331"/>
    </source>
</evidence>
<dbReference type="Pfam" id="PF00107">
    <property type="entry name" value="ADH_zinc_N"/>
    <property type="match status" value="1"/>
</dbReference>
<name>A0A543HYZ8_9MICO</name>
<accession>A0A543HYZ8</accession>
<dbReference type="InterPro" id="IPR036291">
    <property type="entry name" value="NAD(P)-bd_dom_sf"/>
</dbReference>
<dbReference type="InterPro" id="IPR013154">
    <property type="entry name" value="ADH-like_N"/>
</dbReference>
<reference evidence="2 3" key="1">
    <citation type="submission" date="2019-06" db="EMBL/GenBank/DDBJ databases">
        <title>Sequencing the genomes of 1000 actinobacteria strains.</title>
        <authorList>
            <person name="Klenk H.-P."/>
        </authorList>
    </citation>
    <scope>NUCLEOTIDE SEQUENCE [LARGE SCALE GENOMIC DNA]</scope>
    <source>
        <strain evidence="2 3">DSM 18031</strain>
    </source>
</reference>
<dbReference type="PANTHER" id="PTHR43677">
    <property type="entry name" value="SHORT-CHAIN DEHYDROGENASE/REDUCTASE"/>
    <property type="match status" value="1"/>
</dbReference>
<proteinExistence type="predicted"/>
<organism evidence="2 3">
    <name type="scientific">Klugiella xanthotipulae</name>
    <dbReference type="NCBI Taxonomy" id="244735"/>
    <lineage>
        <taxon>Bacteria</taxon>
        <taxon>Bacillati</taxon>
        <taxon>Actinomycetota</taxon>
        <taxon>Actinomycetes</taxon>
        <taxon>Micrococcales</taxon>
        <taxon>Microbacteriaceae</taxon>
        <taxon>Klugiella</taxon>
    </lineage>
</organism>
<gene>
    <name evidence="2" type="ORF">FB466_1804</name>
</gene>
<evidence type="ECO:0000313" key="2">
    <source>
        <dbReference type="EMBL" id="TQM63538.1"/>
    </source>
</evidence>
<keyword evidence="3" id="KW-1185">Reference proteome</keyword>
<dbReference type="InterPro" id="IPR013149">
    <property type="entry name" value="ADH-like_C"/>
</dbReference>
<dbReference type="Pfam" id="PF08240">
    <property type="entry name" value="ADH_N"/>
    <property type="match status" value="1"/>
</dbReference>
<dbReference type="GO" id="GO:0016491">
    <property type="term" value="F:oxidoreductase activity"/>
    <property type="evidence" value="ECO:0007669"/>
    <property type="project" value="InterPro"/>
</dbReference>
<dbReference type="AlphaFoldDB" id="A0A543HYZ8"/>
<dbReference type="Gene3D" id="3.90.180.10">
    <property type="entry name" value="Medium-chain alcohol dehydrogenases, catalytic domain"/>
    <property type="match status" value="1"/>
</dbReference>
<sequence>MICHPSEVLPAPQAMRVTRFGDPPTVPTRSPGRRSVTKRAVVRVTHASVGATDLTAIRGKYLLQPFPRFVPGYDLIGTIEHLGAGGHPRLSVGQRVAGILPRMGAHATLLSVAPSLLVPVPDGLDSATAATAPLDGVTAQFALDALDTTHGPILVQGAGGAVGGWATQLAVARGLTVFGTASPRTRQRAEALGARVLDYRDPDWINALVEATGGGVVGAIDHTGSRELHRAVSPQGRIVRIAFDGTHRHPQRATLAGFVSATLRRHAHPSERVCSIPLIVAARRAAYRNTLSAVLTDLTTGALLPPRVHEVRFEDYASALTDAERCVPGSKAVLAMP</sequence>
<dbReference type="SUPFAM" id="SSF50129">
    <property type="entry name" value="GroES-like"/>
    <property type="match status" value="1"/>
</dbReference>
<dbReference type="SUPFAM" id="SSF51735">
    <property type="entry name" value="NAD(P)-binding Rossmann-fold domains"/>
    <property type="match status" value="1"/>
</dbReference>
<dbReference type="SMART" id="SM00829">
    <property type="entry name" value="PKS_ER"/>
    <property type="match status" value="1"/>
</dbReference>
<dbReference type="InterPro" id="IPR011032">
    <property type="entry name" value="GroES-like_sf"/>
</dbReference>
<dbReference type="EMBL" id="VFPN01000002">
    <property type="protein sequence ID" value="TQM63538.1"/>
    <property type="molecule type" value="Genomic_DNA"/>
</dbReference>